<dbReference type="EMBL" id="DWYS01000052">
    <property type="protein sequence ID" value="HJB07025.1"/>
    <property type="molecule type" value="Genomic_DNA"/>
</dbReference>
<keyword evidence="2" id="KW-0288">FMN</keyword>
<dbReference type="InterPro" id="IPR005025">
    <property type="entry name" value="FMN_Rdtase-like_dom"/>
</dbReference>
<dbReference type="AlphaFoldDB" id="A0A9D2RK32"/>
<comment type="caution">
    <text evidence="4">The sequence shown here is derived from an EMBL/GenBank/DDBJ whole genome shotgun (WGS) entry which is preliminary data.</text>
</comment>
<protein>
    <submittedName>
        <fullName evidence="4">Flavodoxin family protein</fullName>
    </submittedName>
</protein>
<dbReference type="Proteomes" id="UP000886804">
    <property type="component" value="Unassembled WGS sequence"/>
</dbReference>
<evidence type="ECO:0000313" key="5">
    <source>
        <dbReference type="Proteomes" id="UP000886804"/>
    </source>
</evidence>
<reference evidence="4" key="1">
    <citation type="journal article" date="2021" name="PeerJ">
        <title>Extensive microbial diversity within the chicken gut microbiome revealed by metagenomics and culture.</title>
        <authorList>
            <person name="Gilroy R."/>
            <person name="Ravi A."/>
            <person name="Getino M."/>
            <person name="Pursley I."/>
            <person name="Horton D.L."/>
            <person name="Alikhan N.F."/>
            <person name="Baker D."/>
            <person name="Gharbi K."/>
            <person name="Hall N."/>
            <person name="Watson M."/>
            <person name="Adriaenssens E.M."/>
            <person name="Foster-Nyarko E."/>
            <person name="Jarju S."/>
            <person name="Secka A."/>
            <person name="Antonio M."/>
            <person name="Oren A."/>
            <person name="Chaudhuri R.R."/>
            <person name="La Ragione R."/>
            <person name="Hildebrand F."/>
            <person name="Pallen M.J."/>
        </authorList>
    </citation>
    <scope>NUCLEOTIDE SEQUENCE</scope>
    <source>
        <strain evidence="4">CHK188-4685</strain>
    </source>
</reference>
<dbReference type="Gene3D" id="3.40.50.360">
    <property type="match status" value="1"/>
</dbReference>
<dbReference type="InterPro" id="IPR051796">
    <property type="entry name" value="ISF_SsuE-like"/>
</dbReference>
<feature type="domain" description="NADPH-dependent FMN reductase-like" evidence="3">
    <location>
        <begin position="3"/>
        <end position="147"/>
    </location>
</feature>
<organism evidence="4 5">
    <name type="scientific">Candidatus Enterocloster faecavium</name>
    <dbReference type="NCBI Taxonomy" id="2838560"/>
    <lineage>
        <taxon>Bacteria</taxon>
        <taxon>Bacillati</taxon>
        <taxon>Bacillota</taxon>
        <taxon>Clostridia</taxon>
        <taxon>Lachnospirales</taxon>
        <taxon>Lachnospiraceae</taxon>
        <taxon>Enterocloster</taxon>
    </lineage>
</organism>
<dbReference type="SUPFAM" id="SSF52218">
    <property type="entry name" value="Flavoproteins"/>
    <property type="match status" value="1"/>
</dbReference>
<gene>
    <name evidence="4" type="ORF">H9716_04095</name>
</gene>
<dbReference type="PANTHER" id="PTHR43278">
    <property type="entry name" value="NAD(P)H-DEPENDENT FMN-CONTAINING OXIDOREDUCTASE YWQN-RELATED"/>
    <property type="match status" value="1"/>
</dbReference>
<evidence type="ECO:0000256" key="1">
    <source>
        <dbReference type="ARBA" id="ARBA00022630"/>
    </source>
</evidence>
<dbReference type="InterPro" id="IPR029039">
    <property type="entry name" value="Flavoprotein-like_sf"/>
</dbReference>
<evidence type="ECO:0000313" key="4">
    <source>
        <dbReference type="EMBL" id="HJB07025.1"/>
    </source>
</evidence>
<dbReference type="PANTHER" id="PTHR43278:SF4">
    <property type="entry name" value="NAD(P)H-DEPENDENT FMN-CONTAINING OXIDOREDUCTASE YWQN-RELATED"/>
    <property type="match status" value="1"/>
</dbReference>
<accession>A0A9D2RK32</accession>
<name>A0A9D2RK32_9FIRM</name>
<dbReference type="GO" id="GO:0016491">
    <property type="term" value="F:oxidoreductase activity"/>
    <property type="evidence" value="ECO:0007669"/>
    <property type="project" value="InterPro"/>
</dbReference>
<evidence type="ECO:0000259" key="3">
    <source>
        <dbReference type="Pfam" id="PF03358"/>
    </source>
</evidence>
<sequence length="315" mass="35900">MPMKILAISGGIKDGDNDSICKEALLGAQEEHCEIEFIRLPDLHLETCKGCRQCLKKPGEQESCILEDDLEWLKARMQMADGLLFSVPARRRGAGSLIHLLIDRLDGGENGRLPYWESDFGQNCEEIFPEEGPQGKPVAFLGTSGSEFPLRLRWDCALLAEVMMWRMIENRVFTRTKCFSLEAEKIGYARMVGKTLAQAVQDPQQAAYIGDCGVCPHCHGRNFYLNEYALKAVCCTCGIEGKLEIEDGKVRFRYEEEQLDRAYDTRAGIAYYAREAKNYQMVASKMKDSYKYRQRLKFYQNFIQGLLPQNIKEKG</sequence>
<evidence type="ECO:0000256" key="2">
    <source>
        <dbReference type="ARBA" id="ARBA00022643"/>
    </source>
</evidence>
<keyword evidence="1" id="KW-0285">Flavoprotein</keyword>
<reference evidence="4" key="2">
    <citation type="submission" date="2021-04" db="EMBL/GenBank/DDBJ databases">
        <authorList>
            <person name="Gilroy R."/>
        </authorList>
    </citation>
    <scope>NUCLEOTIDE SEQUENCE</scope>
    <source>
        <strain evidence="4">CHK188-4685</strain>
    </source>
</reference>
<dbReference type="Pfam" id="PF03358">
    <property type="entry name" value="FMN_red"/>
    <property type="match status" value="1"/>
</dbReference>
<proteinExistence type="predicted"/>